<dbReference type="SMART" id="SM00388">
    <property type="entry name" value="HisKA"/>
    <property type="match status" value="1"/>
</dbReference>
<dbReference type="CDD" id="cd00075">
    <property type="entry name" value="HATPase"/>
    <property type="match status" value="1"/>
</dbReference>
<dbReference type="PANTHER" id="PTHR43047:SF72">
    <property type="entry name" value="OSMOSENSING HISTIDINE PROTEIN KINASE SLN1"/>
    <property type="match status" value="1"/>
</dbReference>
<evidence type="ECO:0000256" key="2">
    <source>
        <dbReference type="ARBA" id="ARBA00012438"/>
    </source>
</evidence>
<dbReference type="Pfam" id="PF00512">
    <property type="entry name" value="HisKA"/>
    <property type="match status" value="1"/>
</dbReference>
<dbReference type="AlphaFoldDB" id="A0A3B0VR69"/>
<feature type="domain" description="Histidine kinase" evidence="8">
    <location>
        <begin position="197"/>
        <end position="416"/>
    </location>
</feature>
<dbReference type="PANTHER" id="PTHR43047">
    <property type="entry name" value="TWO-COMPONENT HISTIDINE PROTEIN KINASE"/>
    <property type="match status" value="1"/>
</dbReference>
<dbReference type="InterPro" id="IPR000595">
    <property type="entry name" value="cNMP-bd_dom"/>
</dbReference>
<keyword evidence="5" id="KW-0418">Kinase</keyword>
<dbReference type="GO" id="GO:0005886">
    <property type="term" value="C:plasma membrane"/>
    <property type="evidence" value="ECO:0007669"/>
    <property type="project" value="TreeGrafter"/>
</dbReference>
<dbReference type="InterPro" id="IPR004358">
    <property type="entry name" value="Sig_transdc_His_kin-like_C"/>
</dbReference>
<dbReference type="InterPro" id="IPR036097">
    <property type="entry name" value="HisK_dim/P_sf"/>
</dbReference>
<name>A0A3B0VR69_9ZZZZ</name>
<organism evidence="9">
    <name type="scientific">hydrothermal vent metagenome</name>
    <dbReference type="NCBI Taxonomy" id="652676"/>
    <lineage>
        <taxon>unclassified sequences</taxon>
        <taxon>metagenomes</taxon>
        <taxon>ecological metagenomes</taxon>
    </lineage>
</organism>
<proteinExistence type="predicted"/>
<dbReference type="InterPro" id="IPR018490">
    <property type="entry name" value="cNMP-bd_dom_sf"/>
</dbReference>
<dbReference type="Pfam" id="PF02518">
    <property type="entry name" value="HATPase_c"/>
    <property type="match status" value="1"/>
</dbReference>
<dbReference type="InterPro" id="IPR014710">
    <property type="entry name" value="RmlC-like_jellyroll"/>
</dbReference>
<dbReference type="SUPFAM" id="SSF55874">
    <property type="entry name" value="ATPase domain of HSP90 chaperone/DNA topoisomerase II/histidine kinase"/>
    <property type="match status" value="1"/>
</dbReference>
<evidence type="ECO:0000256" key="3">
    <source>
        <dbReference type="ARBA" id="ARBA00022553"/>
    </source>
</evidence>
<dbReference type="PROSITE" id="PS00889">
    <property type="entry name" value="CNMP_BINDING_2"/>
    <property type="match status" value="1"/>
</dbReference>
<feature type="coiled-coil region" evidence="6">
    <location>
        <begin position="167"/>
        <end position="197"/>
    </location>
</feature>
<dbReference type="GO" id="GO:0009927">
    <property type="term" value="F:histidine phosphotransfer kinase activity"/>
    <property type="evidence" value="ECO:0007669"/>
    <property type="project" value="TreeGrafter"/>
</dbReference>
<dbReference type="EMBL" id="UOEU01000848">
    <property type="protein sequence ID" value="VAW41552.1"/>
    <property type="molecule type" value="Genomic_DNA"/>
</dbReference>
<protein>
    <recommendedName>
        <fullName evidence="2">histidine kinase</fullName>
        <ecNumber evidence="2">2.7.13.3</ecNumber>
    </recommendedName>
</protein>
<evidence type="ECO:0000256" key="1">
    <source>
        <dbReference type="ARBA" id="ARBA00000085"/>
    </source>
</evidence>
<comment type="catalytic activity">
    <reaction evidence="1">
        <text>ATP + protein L-histidine = ADP + protein N-phospho-L-histidine.</text>
        <dbReference type="EC" id="2.7.13.3"/>
    </reaction>
</comment>
<dbReference type="Gene3D" id="2.60.120.10">
    <property type="entry name" value="Jelly Rolls"/>
    <property type="match status" value="1"/>
</dbReference>
<keyword evidence="3" id="KW-0597">Phosphoprotein</keyword>
<keyword evidence="6" id="KW-0175">Coiled coil</keyword>
<dbReference type="CDD" id="cd00082">
    <property type="entry name" value="HisKA"/>
    <property type="match status" value="1"/>
</dbReference>
<dbReference type="SMART" id="SM00100">
    <property type="entry name" value="cNMP"/>
    <property type="match status" value="1"/>
</dbReference>
<dbReference type="SUPFAM" id="SSF51206">
    <property type="entry name" value="cAMP-binding domain-like"/>
    <property type="match status" value="1"/>
</dbReference>
<evidence type="ECO:0000256" key="6">
    <source>
        <dbReference type="SAM" id="Coils"/>
    </source>
</evidence>
<evidence type="ECO:0000313" key="9">
    <source>
        <dbReference type="EMBL" id="VAW41552.1"/>
    </source>
</evidence>
<sequence>MKIEKLTEQEFEIINEAQPTPVDPSETAAGTTVVSLLSSLDRKMLDQVMVEHRFSAGEIIVQEGRHGDIAYLIWSGRVAVVQGAFSNPSTVHYRGPGEVVGEMSLIDNKPRSASIVALDDVRLLGINRHDFFDLLQIDPSFSTNMMEILSSRLRAAEEISRVNTAIGRELSAEVEELQSENEALRDLEQRRQELSELVVHDLRNPLGNLFSALNMLELVLPEDVLEANRELLEIARLSHIRMQNLVDSLLDIAQIEAGRQLGERKSTHLAPLLEEVRQLNAFALVKREMELVLNLPDDLPAVWADSDQIRRVLTNLVDNGIRYSRKGEPLTVTAVPRKEFVEISISDAGPGVAPEERAHIFDRFAQVETGGIRPRGFGLGLSYCKLAVEAHNGRIWVEPGPEGVGSRFAFTLPQEEGGERVNG</sequence>
<gene>
    <name evidence="9" type="ORF">MNBD_CHLOROFLEXI01-2133</name>
</gene>
<dbReference type="Gene3D" id="3.30.565.10">
    <property type="entry name" value="Histidine kinase-like ATPase, C-terminal domain"/>
    <property type="match status" value="1"/>
</dbReference>
<dbReference type="InterPro" id="IPR018488">
    <property type="entry name" value="cNMP-bd_CS"/>
</dbReference>
<dbReference type="PRINTS" id="PR00344">
    <property type="entry name" value="BCTRLSENSOR"/>
</dbReference>
<dbReference type="CDD" id="cd00038">
    <property type="entry name" value="CAP_ED"/>
    <property type="match status" value="1"/>
</dbReference>
<keyword evidence="4" id="KW-0808">Transferase</keyword>
<dbReference type="PROSITE" id="PS50109">
    <property type="entry name" value="HIS_KIN"/>
    <property type="match status" value="1"/>
</dbReference>
<dbReference type="PROSITE" id="PS50042">
    <property type="entry name" value="CNMP_BINDING_3"/>
    <property type="match status" value="1"/>
</dbReference>
<dbReference type="GO" id="GO:0000155">
    <property type="term" value="F:phosphorelay sensor kinase activity"/>
    <property type="evidence" value="ECO:0007669"/>
    <property type="project" value="InterPro"/>
</dbReference>
<dbReference type="EC" id="2.7.13.3" evidence="2"/>
<evidence type="ECO:0000256" key="5">
    <source>
        <dbReference type="ARBA" id="ARBA00022777"/>
    </source>
</evidence>
<dbReference type="InterPro" id="IPR005467">
    <property type="entry name" value="His_kinase_dom"/>
</dbReference>
<dbReference type="Pfam" id="PF00027">
    <property type="entry name" value="cNMP_binding"/>
    <property type="match status" value="1"/>
</dbReference>
<dbReference type="SUPFAM" id="SSF47384">
    <property type="entry name" value="Homodimeric domain of signal transducing histidine kinase"/>
    <property type="match status" value="1"/>
</dbReference>
<dbReference type="InterPro" id="IPR036890">
    <property type="entry name" value="HATPase_C_sf"/>
</dbReference>
<dbReference type="InterPro" id="IPR003661">
    <property type="entry name" value="HisK_dim/P_dom"/>
</dbReference>
<dbReference type="Gene3D" id="1.10.287.130">
    <property type="match status" value="1"/>
</dbReference>
<dbReference type="InterPro" id="IPR003594">
    <property type="entry name" value="HATPase_dom"/>
</dbReference>
<accession>A0A3B0VR69</accession>
<evidence type="ECO:0000259" key="7">
    <source>
        <dbReference type="PROSITE" id="PS50042"/>
    </source>
</evidence>
<dbReference type="SMART" id="SM00387">
    <property type="entry name" value="HATPase_c"/>
    <property type="match status" value="1"/>
</dbReference>
<evidence type="ECO:0000259" key="8">
    <source>
        <dbReference type="PROSITE" id="PS50109"/>
    </source>
</evidence>
<feature type="domain" description="Cyclic nucleotide-binding" evidence="7">
    <location>
        <begin position="33"/>
        <end position="135"/>
    </location>
</feature>
<reference evidence="9" key="1">
    <citation type="submission" date="2018-06" db="EMBL/GenBank/DDBJ databases">
        <authorList>
            <person name="Zhirakovskaya E."/>
        </authorList>
    </citation>
    <scope>NUCLEOTIDE SEQUENCE</scope>
</reference>
<evidence type="ECO:0000256" key="4">
    <source>
        <dbReference type="ARBA" id="ARBA00022679"/>
    </source>
</evidence>